<reference evidence="2 3" key="1">
    <citation type="submission" date="2021-05" db="EMBL/GenBank/DDBJ databases">
        <title>Genome Assembly of Synthetic Allotetraploid Brassica napus Reveals Homoeologous Exchanges between Subgenomes.</title>
        <authorList>
            <person name="Davis J.T."/>
        </authorList>
    </citation>
    <scope>NUCLEOTIDE SEQUENCE [LARGE SCALE GENOMIC DNA]</scope>
    <source>
        <strain evidence="3">cv. Da-Ae</strain>
        <tissue evidence="2">Seedling</tissue>
    </source>
</reference>
<proteinExistence type="predicted"/>
<feature type="region of interest" description="Disordered" evidence="1">
    <location>
        <begin position="43"/>
        <end position="68"/>
    </location>
</feature>
<comment type="caution">
    <text evidence="2">The sequence shown here is derived from an EMBL/GenBank/DDBJ whole genome shotgun (WGS) entry which is preliminary data.</text>
</comment>
<sequence>MKQERLSSTILETLSSTIQIFQKHLSSTILEIELITKIHRRKPTGSVTESTKSNGEKKPLIFSGEGEEEERRFSGLTHRRRVAPFISSISILGFGETIFRDFRFIGSSLQLQQIFSYLLLMRFARLYEIEGTMQPDPRLPFRLFATDRFPINKLNIYSSPEILPFLRHVLRDTKEFQTI</sequence>
<dbReference type="Proteomes" id="UP000824890">
    <property type="component" value="Unassembled WGS sequence"/>
</dbReference>
<evidence type="ECO:0000313" key="2">
    <source>
        <dbReference type="EMBL" id="KAH0883128.1"/>
    </source>
</evidence>
<protein>
    <submittedName>
        <fullName evidence="2">Uncharacterized protein</fullName>
    </submittedName>
</protein>
<dbReference type="EMBL" id="JAGKQM010000014">
    <property type="protein sequence ID" value="KAH0883128.1"/>
    <property type="molecule type" value="Genomic_DNA"/>
</dbReference>
<gene>
    <name evidence="2" type="ORF">HID58_059224</name>
</gene>
<name>A0ABQ7ZSD3_BRANA</name>
<keyword evidence="3" id="KW-1185">Reference proteome</keyword>
<evidence type="ECO:0000256" key="1">
    <source>
        <dbReference type="SAM" id="MobiDB-lite"/>
    </source>
</evidence>
<evidence type="ECO:0000313" key="3">
    <source>
        <dbReference type="Proteomes" id="UP000824890"/>
    </source>
</evidence>
<accession>A0ABQ7ZSD3</accession>
<organism evidence="2 3">
    <name type="scientific">Brassica napus</name>
    <name type="common">Rape</name>
    <dbReference type="NCBI Taxonomy" id="3708"/>
    <lineage>
        <taxon>Eukaryota</taxon>
        <taxon>Viridiplantae</taxon>
        <taxon>Streptophyta</taxon>
        <taxon>Embryophyta</taxon>
        <taxon>Tracheophyta</taxon>
        <taxon>Spermatophyta</taxon>
        <taxon>Magnoliopsida</taxon>
        <taxon>eudicotyledons</taxon>
        <taxon>Gunneridae</taxon>
        <taxon>Pentapetalae</taxon>
        <taxon>rosids</taxon>
        <taxon>malvids</taxon>
        <taxon>Brassicales</taxon>
        <taxon>Brassicaceae</taxon>
        <taxon>Brassiceae</taxon>
        <taxon>Brassica</taxon>
    </lineage>
</organism>